<reference evidence="2 4" key="1">
    <citation type="submission" date="2017-12" db="EMBL/GenBank/DDBJ databases">
        <title>Genomic Encyclopedia of Type Strains, Phase III (KMG-III): the genomes of soil and plant-associated and newly described type strains.</title>
        <authorList>
            <person name="Whitman W."/>
        </authorList>
    </citation>
    <scope>NUCLEOTIDE SEQUENCE [LARGE SCALE GENOMIC DNA]</scope>
    <source>
        <strain evidence="2 4">IP-10</strain>
    </source>
</reference>
<dbReference type="AlphaFoldDB" id="A0A497UH58"/>
<organism evidence="3 5">
    <name type="scientific">Flavobacterium lindanitolerans</name>
    <dbReference type="NCBI Taxonomy" id="428988"/>
    <lineage>
        <taxon>Bacteria</taxon>
        <taxon>Pseudomonadati</taxon>
        <taxon>Bacteroidota</taxon>
        <taxon>Flavobacteriia</taxon>
        <taxon>Flavobacteriales</taxon>
        <taxon>Flavobacteriaceae</taxon>
        <taxon>Flavobacterium</taxon>
    </lineage>
</organism>
<dbReference type="EMBL" id="RCCB01000011">
    <property type="protein sequence ID" value="RLJ30220.1"/>
    <property type="molecule type" value="Genomic_DNA"/>
</dbReference>
<dbReference type="RefSeq" id="WP_143395032.1">
    <property type="nucleotide sequence ID" value="NZ_PJND01000008.1"/>
</dbReference>
<dbReference type="Proteomes" id="UP000233767">
    <property type="component" value="Unassembled WGS sequence"/>
</dbReference>
<dbReference type="Proteomes" id="UP000275027">
    <property type="component" value="Unassembled WGS sequence"/>
</dbReference>
<comment type="caution">
    <text evidence="3">The sequence shown here is derived from an EMBL/GenBank/DDBJ whole genome shotgun (WGS) entry which is preliminary data.</text>
</comment>
<evidence type="ECO:0000313" key="5">
    <source>
        <dbReference type="Proteomes" id="UP000275027"/>
    </source>
</evidence>
<accession>A0A497UH58</accession>
<keyword evidence="1" id="KW-0732">Signal</keyword>
<protein>
    <recommendedName>
        <fullName evidence="6">IgGFc-binding protein N-terminal domain-containing protein</fullName>
    </recommendedName>
</protein>
<gene>
    <name evidence="2" type="ORF">B0G92_2426</name>
    <name evidence="3" type="ORF">CLV50_1624</name>
</gene>
<evidence type="ECO:0000256" key="1">
    <source>
        <dbReference type="SAM" id="SignalP"/>
    </source>
</evidence>
<reference evidence="3 5" key="2">
    <citation type="submission" date="2018-10" db="EMBL/GenBank/DDBJ databases">
        <title>Genomic Encyclopedia of Archaeal and Bacterial Type Strains, Phase II (KMG-II): from individual species to whole genera.</title>
        <authorList>
            <person name="Goeker M."/>
        </authorList>
    </citation>
    <scope>NUCLEOTIDE SEQUENCE [LARGE SCALE GENOMIC DNA]</scope>
    <source>
        <strain evidence="3 5">DSM 21886</strain>
    </source>
</reference>
<evidence type="ECO:0008006" key="6">
    <source>
        <dbReference type="Google" id="ProtNLM"/>
    </source>
</evidence>
<proteinExistence type="predicted"/>
<dbReference type="EMBL" id="PJND01000008">
    <property type="protein sequence ID" value="PKW21142.1"/>
    <property type="molecule type" value="Genomic_DNA"/>
</dbReference>
<evidence type="ECO:0000313" key="2">
    <source>
        <dbReference type="EMBL" id="PKW21142.1"/>
    </source>
</evidence>
<feature type="chain" id="PRO_5019868581" description="IgGFc-binding protein N-terminal domain-containing protein" evidence="1">
    <location>
        <begin position="24"/>
        <end position="299"/>
    </location>
</feature>
<evidence type="ECO:0000313" key="3">
    <source>
        <dbReference type="EMBL" id="RLJ30220.1"/>
    </source>
</evidence>
<feature type="signal peptide" evidence="1">
    <location>
        <begin position="1"/>
        <end position="23"/>
    </location>
</feature>
<sequence>MMLHYTKYFILLFFFASATGSFAQNMTINTGINTKNPSSRLTVNGSVAGDYKIINANAVLGFTDYYTAYNGSTDGTVHLPPAGSGSLKGRVYSIKNTSNYMLTVIAPAQETIYGTANMSSVTVPPGYYAKLVSRGTVTGSTWELLAIMDGKTESVTVKKALDYAYGMARESSNISAFTLSDSNPTLIPESQTMFTMPVASPVILNIAVGLAGDVLFPSYYKSPYFRCEIIIDGVATNFFQIVQQHYLQSSLQFKISGVFNLSAGPHGIWLNITRWNDLGYVYVPTFKVLSVVYDGVYLD</sequence>
<evidence type="ECO:0000313" key="4">
    <source>
        <dbReference type="Proteomes" id="UP000233767"/>
    </source>
</evidence>
<name>A0A497UH58_9FLAO</name>
<keyword evidence="4" id="KW-1185">Reference proteome</keyword>